<dbReference type="RefSeq" id="XP_030621082.1">
    <property type="nucleotide sequence ID" value="XM_030765222.1"/>
</dbReference>
<dbReference type="CDD" id="cd00070">
    <property type="entry name" value="GLECT"/>
    <property type="match status" value="3"/>
</dbReference>
<dbReference type="PROSITE" id="PS51304">
    <property type="entry name" value="GALECTIN"/>
    <property type="match status" value="3"/>
</dbReference>
<name>A0A6J2UP79_CHACN</name>
<protein>
    <recommendedName>
        <fullName evidence="3">Galectin</fullName>
    </recommendedName>
</protein>
<keyword evidence="1 3" id="KW-0430">Lectin</keyword>
<accession>A0A6J2UP79</accession>
<evidence type="ECO:0000256" key="1">
    <source>
        <dbReference type="ARBA" id="ARBA00022734"/>
    </source>
</evidence>
<sequence>MSFSGSPGYQPIYNPSVPYMSPILGCLKEGMFVYIHGVVPKDSERFHVNLKFGESADSDIAFHFNPRFRGIDRVVLNSFRNGGWEHEEVIHSMPFVQGKAFEMVIGTNSEGFQVNVNWEKFHSFPHRLPLDGVSVLEIVGDVSVHCVSIIGSVPYVGQICGGLKEGMTVFIQGTIPEEANRFYLNLECGSSKGCDIALHLSRRFEGWDKVVLNSQQNGAWEDEEKIRDALFSQSALEKGQPFGLVIIVNSEGYQINVNDEELGRFPHRVALERVSVLEIGGDVSIQAITYTGGAYSEDKLQEVKDMPVLCGMLRDMRVDRTVIIRGWVPSGTERFTVNFLTNDNEDIAFHLNPRMREGVVVRNSLIGGTWGQEERELGYMPFQEGQYFDMAICWDTKGFSVYVNGQHAFDYAHRFHTLRQIDTLEIKEGVDVSYVVF</sequence>
<dbReference type="SMART" id="SM00908">
    <property type="entry name" value="Gal-bind_lectin"/>
    <property type="match status" value="3"/>
</dbReference>
<dbReference type="OrthoDB" id="6251307at2759"/>
<evidence type="ECO:0000313" key="6">
    <source>
        <dbReference type="RefSeq" id="XP_030621082.1"/>
    </source>
</evidence>
<dbReference type="Gene3D" id="2.60.120.200">
    <property type="match status" value="3"/>
</dbReference>
<dbReference type="Proteomes" id="UP000504632">
    <property type="component" value="Chromosome 2"/>
</dbReference>
<dbReference type="SMART" id="SM00276">
    <property type="entry name" value="GLECT"/>
    <property type="match status" value="3"/>
</dbReference>
<dbReference type="InterPro" id="IPR013320">
    <property type="entry name" value="ConA-like_dom_sf"/>
</dbReference>
<proteinExistence type="predicted"/>
<dbReference type="GO" id="GO:0030246">
    <property type="term" value="F:carbohydrate binding"/>
    <property type="evidence" value="ECO:0007669"/>
    <property type="project" value="UniProtKB-UniRule"/>
</dbReference>
<reference evidence="6" key="1">
    <citation type="submission" date="2025-08" db="UniProtKB">
        <authorList>
            <consortium name="RefSeq"/>
        </authorList>
    </citation>
    <scope>IDENTIFICATION</scope>
</reference>
<feature type="domain" description="Galectin" evidence="4">
    <location>
        <begin position="155"/>
        <end position="291"/>
    </location>
</feature>
<evidence type="ECO:0000256" key="2">
    <source>
        <dbReference type="ARBA" id="ARBA00022737"/>
    </source>
</evidence>
<dbReference type="FunFam" id="2.60.120.200:FF:000124">
    <property type="entry name" value="Galectin-4"/>
    <property type="match status" value="3"/>
</dbReference>
<feature type="domain" description="Galectin" evidence="4">
    <location>
        <begin position="308"/>
        <end position="437"/>
    </location>
</feature>
<organism evidence="5 6">
    <name type="scientific">Chanos chanos</name>
    <name type="common">Milkfish</name>
    <name type="synonym">Mugil chanos</name>
    <dbReference type="NCBI Taxonomy" id="29144"/>
    <lineage>
        <taxon>Eukaryota</taxon>
        <taxon>Metazoa</taxon>
        <taxon>Chordata</taxon>
        <taxon>Craniata</taxon>
        <taxon>Vertebrata</taxon>
        <taxon>Euteleostomi</taxon>
        <taxon>Actinopterygii</taxon>
        <taxon>Neopterygii</taxon>
        <taxon>Teleostei</taxon>
        <taxon>Ostariophysi</taxon>
        <taxon>Gonorynchiformes</taxon>
        <taxon>Chanidae</taxon>
        <taxon>Chanos</taxon>
    </lineage>
</organism>
<keyword evidence="2" id="KW-0677">Repeat</keyword>
<evidence type="ECO:0000259" key="4">
    <source>
        <dbReference type="PROSITE" id="PS51304"/>
    </source>
</evidence>
<dbReference type="SUPFAM" id="SSF49899">
    <property type="entry name" value="Concanavalin A-like lectins/glucanases"/>
    <property type="match status" value="3"/>
</dbReference>
<dbReference type="AlphaFoldDB" id="A0A6J2UP79"/>
<keyword evidence="5" id="KW-1185">Reference proteome</keyword>
<feature type="domain" description="Galectin" evidence="4">
    <location>
        <begin position="19"/>
        <end position="150"/>
    </location>
</feature>
<dbReference type="GeneID" id="115804716"/>
<dbReference type="InParanoid" id="A0A6J2UP79"/>
<evidence type="ECO:0000256" key="3">
    <source>
        <dbReference type="RuleBase" id="RU102079"/>
    </source>
</evidence>
<dbReference type="InterPro" id="IPR001079">
    <property type="entry name" value="Galectin_CRD"/>
</dbReference>
<dbReference type="InterPro" id="IPR044156">
    <property type="entry name" value="Galectin-like"/>
</dbReference>
<evidence type="ECO:0000313" key="5">
    <source>
        <dbReference type="Proteomes" id="UP000504632"/>
    </source>
</evidence>
<dbReference type="PANTHER" id="PTHR11346:SF32">
    <property type="entry name" value="GALECTIN-4"/>
    <property type="match status" value="1"/>
</dbReference>
<gene>
    <name evidence="6" type="primary">LOC115804716</name>
</gene>
<dbReference type="Pfam" id="PF00337">
    <property type="entry name" value="Gal-bind_lectin"/>
    <property type="match status" value="3"/>
</dbReference>
<dbReference type="PANTHER" id="PTHR11346">
    <property type="entry name" value="GALECTIN"/>
    <property type="match status" value="1"/>
</dbReference>